<reference evidence="4" key="1">
    <citation type="submission" date="2021-04" db="EMBL/GenBank/DDBJ databases">
        <title>A novel Synergistetes isolate from a pyrite-forming mixed culture.</title>
        <authorList>
            <person name="Bunk B."/>
            <person name="Sproer C."/>
            <person name="Spring S."/>
            <person name="Pester M."/>
        </authorList>
    </citation>
    <scope>NUCLEOTIDE SEQUENCE [LARGE SCALE GENOMIC DNA]</scope>
    <source>
        <strain evidence="4">J.5.4.2-T.3.5.2</strain>
    </source>
</reference>
<proteinExistence type="predicted"/>
<organism evidence="3 4">
    <name type="scientific">Aminithiophilus ramosus</name>
    <dbReference type="NCBI Taxonomy" id="3029084"/>
    <lineage>
        <taxon>Bacteria</taxon>
        <taxon>Thermotogati</taxon>
        <taxon>Synergistota</taxon>
        <taxon>Synergistia</taxon>
        <taxon>Synergistales</taxon>
        <taxon>Aminithiophilaceae</taxon>
        <taxon>Aminithiophilus</taxon>
    </lineage>
</organism>
<evidence type="ECO:0000313" key="3">
    <source>
        <dbReference type="EMBL" id="QTX32231.1"/>
    </source>
</evidence>
<keyword evidence="4" id="KW-1185">Reference proteome</keyword>
<evidence type="ECO:0000313" key="4">
    <source>
        <dbReference type="Proteomes" id="UP000671879"/>
    </source>
</evidence>
<dbReference type="AlphaFoldDB" id="A0A9Q7EYP2"/>
<dbReference type="RefSeq" id="WP_274373449.1">
    <property type="nucleotide sequence ID" value="NZ_CP072943.1"/>
</dbReference>
<feature type="signal peptide" evidence="2">
    <location>
        <begin position="1"/>
        <end position="21"/>
    </location>
</feature>
<feature type="region of interest" description="Disordered" evidence="1">
    <location>
        <begin position="156"/>
        <end position="178"/>
    </location>
</feature>
<feature type="chain" id="PRO_5040132137" description="DUF5666 domain-containing protein" evidence="2">
    <location>
        <begin position="22"/>
        <end position="289"/>
    </location>
</feature>
<keyword evidence="2" id="KW-0732">Signal</keyword>
<protein>
    <recommendedName>
        <fullName evidence="5">DUF5666 domain-containing protein</fullName>
    </recommendedName>
</protein>
<sequence length="289" mass="31430">MIRRVLLLILVAGLFPCAVEAQAVQAVVETVAVEAAPSAFAVVDETESARTNWTESYIEARGQAVPPAGKEKLAQGKLLARRGALVDLQRNLLEYLQGVRVDAKTTMKDFMATDIVRTEVQGMVQGVEILEATWDGEVYTVVGRIRLEQLRRALEPALPEKPHPRPLPSPPAPAKKGSASYTGLVVDARDLPLIPAMTFRIVDESGKEVYGLASVDKERFLSSGLCDYHSSLDYAKGAPRVSDGPLVVKALRVEGPENVDIVVSNKDGARIRGSAYDFRVPCRVSVVKR</sequence>
<name>A0A9Q7EYP2_9BACT</name>
<gene>
    <name evidence="3" type="ORF">KAR29_13135</name>
</gene>
<evidence type="ECO:0008006" key="5">
    <source>
        <dbReference type="Google" id="ProtNLM"/>
    </source>
</evidence>
<evidence type="ECO:0000256" key="1">
    <source>
        <dbReference type="SAM" id="MobiDB-lite"/>
    </source>
</evidence>
<accession>A0A9Q7EYP2</accession>
<dbReference type="Proteomes" id="UP000671879">
    <property type="component" value="Chromosome"/>
</dbReference>
<dbReference type="KEGG" id="aram:KAR29_13135"/>
<evidence type="ECO:0000256" key="2">
    <source>
        <dbReference type="SAM" id="SignalP"/>
    </source>
</evidence>
<dbReference type="EMBL" id="CP072943">
    <property type="protein sequence ID" value="QTX32231.1"/>
    <property type="molecule type" value="Genomic_DNA"/>
</dbReference>